<keyword evidence="2" id="KW-0677">Repeat</keyword>
<dbReference type="SUPFAM" id="SSF47473">
    <property type="entry name" value="EF-hand"/>
    <property type="match status" value="1"/>
</dbReference>
<sequence>MEDSEKPQQKTPIKLDVDDVSDRWEVGIQPPPLDEMVKNSRFDPRWIKYMYTRFKNECPSGRMREPEFRRLLSSIIASEKATDQYISRLFHAFSSNDQKTITFQNLVECLSLIHPQTAETNAQWTVRLITGSEENSFAFPFLSFTQSVFGLNEGKREFQELNKETVHQRASTIFRELDCNDDGHVTIEDMVRFFKAFERTTMKKASSSQMKLSNSLSSFREY</sequence>
<dbReference type="PROSITE" id="PS00018">
    <property type="entry name" value="EF_HAND_1"/>
    <property type="match status" value="1"/>
</dbReference>
<accession>A0A1I7WAR7</accession>
<dbReference type="InterPro" id="IPR018247">
    <property type="entry name" value="EF_Hand_1_Ca_BS"/>
</dbReference>
<proteinExistence type="predicted"/>
<evidence type="ECO:0000256" key="3">
    <source>
        <dbReference type="ARBA" id="ARBA00022837"/>
    </source>
</evidence>
<evidence type="ECO:0000256" key="1">
    <source>
        <dbReference type="ARBA" id="ARBA00022723"/>
    </source>
</evidence>
<evidence type="ECO:0000259" key="4">
    <source>
        <dbReference type="PROSITE" id="PS50222"/>
    </source>
</evidence>
<dbReference type="PANTHER" id="PTHR23055:SF171">
    <property type="entry name" value="EF-HAND DOMAIN-CONTAINING PROTEIN"/>
    <property type="match status" value="1"/>
</dbReference>
<name>A0A1I7WAR7_HETBA</name>
<dbReference type="Proteomes" id="UP000095283">
    <property type="component" value="Unplaced"/>
</dbReference>
<keyword evidence="1" id="KW-0479">Metal-binding</keyword>
<organism evidence="5 6">
    <name type="scientific">Heterorhabditis bacteriophora</name>
    <name type="common">Entomopathogenic nematode worm</name>
    <dbReference type="NCBI Taxonomy" id="37862"/>
    <lineage>
        <taxon>Eukaryota</taxon>
        <taxon>Metazoa</taxon>
        <taxon>Ecdysozoa</taxon>
        <taxon>Nematoda</taxon>
        <taxon>Chromadorea</taxon>
        <taxon>Rhabditida</taxon>
        <taxon>Rhabditina</taxon>
        <taxon>Rhabditomorpha</taxon>
        <taxon>Strongyloidea</taxon>
        <taxon>Heterorhabditidae</taxon>
        <taxon>Heterorhabditis</taxon>
    </lineage>
</organism>
<dbReference type="AlphaFoldDB" id="A0A1I7WAR7"/>
<keyword evidence="3" id="KW-0106">Calcium</keyword>
<keyword evidence="5" id="KW-1185">Reference proteome</keyword>
<evidence type="ECO:0000313" key="5">
    <source>
        <dbReference type="Proteomes" id="UP000095283"/>
    </source>
</evidence>
<reference evidence="6" key="1">
    <citation type="submission" date="2016-11" db="UniProtKB">
        <authorList>
            <consortium name="WormBaseParasite"/>
        </authorList>
    </citation>
    <scope>IDENTIFICATION</scope>
</reference>
<feature type="domain" description="EF-hand" evidence="4">
    <location>
        <begin position="165"/>
        <end position="200"/>
    </location>
</feature>
<evidence type="ECO:0000256" key="2">
    <source>
        <dbReference type="ARBA" id="ARBA00022737"/>
    </source>
</evidence>
<dbReference type="InterPro" id="IPR002048">
    <property type="entry name" value="EF_hand_dom"/>
</dbReference>
<dbReference type="InterPro" id="IPR011992">
    <property type="entry name" value="EF-hand-dom_pair"/>
</dbReference>
<dbReference type="PRINTS" id="PR00450">
    <property type="entry name" value="RECOVERIN"/>
</dbReference>
<dbReference type="PROSITE" id="PS50222">
    <property type="entry name" value="EF_HAND_2"/>
    <property type="match status" value="1"/>
</dbReference>
<dbReference type="InterPro" id="IPR028846">
    <property type="entry name" value="Recoverin"/>
</dbReference>
<dbReference type="GO" id="GO:0005509">
    <property type="term" value="F:calcium ion binding"/>
    <property type="evidence" value="ECO:0007669"/>
    <property type="project" value="InterPro"/>
</dbReference>
<dbReference type="PANTHER" id="PTHR23055">
    <property type="entry name" value="CALCIUM BINDING PROTEINS"/>
    <property type="match status" value="1"/>
</dbReference>
<evidence type="ECO:0000313" key="6">
    <source>
        <dbReference type="WBParaSite" id="Hba_01779"/>
    </source>
</evidence>
<protein>
    <submittedName>
        <fullName evidence="6">EF-hand domain-containing protein</fullName>
    </submittedName>
</protein>
<dbReference type="WBParaSite" id="Hba_01779">
    <property type="protein sequence ID" value="Hba_01779"/>
    <property type="gene ID" value="Hba_01779"/>
</dbReference>
<dbReference type="Gene3D" id="1.10.238.10">
    <property type="entry name" value="EF-hand"/>
    <property type="match status" value="1"/>
</dbReference>